<sequence length="118" mass="13115">MRDGKLVMTRGYGEDRRGKTVTSSSQFPISSVSKSLTAVAILQLVQNGQLTLKDKVFGESGILGEISPWDKSKVDPRLADITVNHLLHHSAGWDHSHGPLYDPVLNQFYRRRGVSLKD</sequence>
<dbReference type="SUPFAM" id="SSF56601">
    <property type="entry name" value="beta-lactamase/transpeptidase-like"/>
    <property type="match status" value="1"/>
</dbReference>
<evidence type="ECO:0000313" key="4">
    <source>
        <dbReference type="Proteomes" id="UP000076420"/>
    </source>
</evidence>
<dbReference type="AlphaFoldDB" id="A0A2C9L8B6"/>
<dbReference type="InterPro" id="IPR012338">
    <property type="entry name" value="Beta-lactam/transpept-like"/>
</dbReference>
<dbReference type="EnsemblMetazoa" id="BGLB028242-RA">
    <property type="protein sequence ID" value="BGLB028242-PA"/>
    <property type="gene ID" value="BGLB028242"/>
</dbReference>
<evidence type="ECO:0000259" key="2">
    <source>
        <dbReference type="Pfam" id="PF00144"/>
    </source>
</evidence>
<dbReference type="VEuPathDB" id="VectorBase:BGLAX_027473"/>
<dbReference type="Pfam" id="PF00144">
    <property type="entry name" value="Beta-lactamase"/>
    <property type="match status" value="1"/>
</dbReference>
<dbReference type="PANTHER" id="PTHR46825:SF9">
    <property type="entry name" value="BETA-LACTAMASE-RELATED DOMAIN-CONTAINING PROTEIN"/>
    <property type="match status" value="1"/>
</dbReference>
<dbReference type="InterPro" id="IPR050491">
    <property type="entry name" value="AmpC-like"/>
</dbReference>
<dbReference type="KEGG" id="bgt:106070339"/>
<dbReference type="PANTHER" id="PTHR46825">
    <property type="entry name" value="D-ALANYL-D-ALANINE-CARBOXYPEPTIDASE/ENDOPEPTIDASE AMPH"/>
    <property type="match status" value="1"/>
</dbReference>
<dbReference type="InterPro" id="IPR001466">
    <property type="entry name" value="Beta-lactam-related"/>
</dbReference>
<name>A0A2C9L8B6_BIOGL</name>
<dbReference type="Proteomes" id="UP000076420">
    <property type="component" value="Unassembled WGS sequence"/>
</dbReference>
<dbReference type="STRING" id="6526.A0A2C9L8B6"/>
<accession>A0A2C9L8B6</accession>
<gene>
    <name evidence="3" type="primary">106070339</name>
</gene>
<evidence type="ECO:0000313" key="3">
    <source>
        <dbReference type="EnsemblMetazoa" id="BGLB028242-PA"/>
    </source>
</evidence>
<evidence type="ECO:0000256" key="1">
    <source>
        <dbReference type="SAM" id="MobiDB-lite"/>
    </source>
</evidence>
<feature type="region of interest" description="Disordered" evidence="1">
    <location>
        <begin position="1"/>
        <end position="20"/>
    </location>
</feature>
<feature type="domain" description="Beta-lactamase-related" evidence="2">
    <location>
        <begin position="2"/>
        <end position="97"/>
    </location>
</feature>
<protein>
    <recommendedName>
        <fullName evidence="2">Beta-lactamase-related domain-containing protein</fullName>
    </recommendedName>
</protein>
<dbReference type="VEuPathDB" id="VectorBase:BGLB028242"/>
<organism evidence="3 4">
    <name type="scientific">Biomphalaria glabrata</name>
    <name type="common">Bloodfluke planorb</name>
    <name type="synonym">Freshwater snail</name>
    <dbReference type="NCBI Taxonomy" id="6526"/>
    <lineage>
        <taxon>Eukaryota</taxon>
        <taxon>Metazoa</taxon>
        <taxon>Spiralia</taxon>
        <taxon>Lophotrochozoa</taxon>
        <taxon>Mollusca</taxon>
        <taxon>Gastropoda</taxon>
        <taxon>Heterobranchia</taxon>
        <taxon>Euthyneura</taxon>
        <taxon>Panpulmonata</taxon>
        <taxon>Hygrophila</taxon>
        <taxon>Lymnaeoidea</taxon>
        <taxon>Planorbidae</taxon>
        <taxon>Biomphalaria</taxon>
    </lineage>
</organism>
<proteinExistence type="predicted"/>
<reference evidence="3" key="1">
    <citation type="submission" date="2020-05" db="UniProtKB">
        <authorList>
            <consortium name="EnsemblMetazoa"/>
        </authorList>
    </citation>
    <scope>IDENTIFICATION</scope>
    <source>
        <strain evidence="3">BB02</strain>
    </source>
</reference>
<dbReference type="Gene3D" id="3.40.710.10">
    <property type="entry name" value="DD-peptidase/beta-lactamase superfamily"/>
    <property type="match status" value="1"/>
</dbReference>